<dbReference type="InterPro" id="IPR006076">
    <property type="entry name" value="FAD-dep_OxRdtase"/>
</dbReference>
<dbReference type="Proteomes" id="UP000028837">
    <property type="component" value="Unassembled WGS sequence"/>
</dbReference>
<dbReference type="AlphaFoldDB" id="A0A086JF82"/>
<evidence type="ECO:0000256" key="5">
    <source>
        <dbReference type="ARBA" id="ARBA00022827"/>
    </source>
</evidence>
<keyword evidence="5" id="KW-0274">FAD</keyword>
<sequence length="653" mass="71547">MRRFGRVFACSAGLVGLGGAAAYGGLYYNHKKSMVPKETRYYSSLAGEAEGRLAHLPPSREAMIERMKKERFDLLVIGGGATGSGVALDAATRGLSCCLVERGDFADGTSSRSTKLIHGGVRYLEKAFEELDFRQLYLVWEALEERSHMLSAAPYMNHPLAILMPVYKYWQVPYFWAGVKVYGLLSKLVCCFETGVPPSSFFPAATSAFSFPLLPAAGLKGSLLYFDGQMNDSRMNLQLALTASLDGYVEGMKGACVGNHLNVVDILKDENGKAAGARVQDKETGEEFDIHSKTVVNCAGPFSDAVRTMADPTQPKLVEPAAGIHIVLPHWYTSASPYGLLLPKTTDGRVLFMLPWQGATIAGTTDAPCELSDAPQATEEEVAWVTRELASYLKMDEKRLRDDVRSVWKGIRPLISHIPQPNEEAVTAAATKDAQVSTANVVRSHYIVVDEKTGLVSVLGGKWTTYRRMAEETLDALLAAHRDKVATTRSCRTKSLLIQGAVDPSGALPPKECIPASGMLEVELEKENPFLSFSQARHLVESYGFLARSVCQIAKERPDLSQPLISDEAFPFLKAEVLYGVRYEMARSVSDVLARRMRLAFVDVAKAEACIDEVARIMGEELKWSSAKLEKKKEEAAAFLKTFRCLPASSEVA</sequence>
<keyword evidence="6 7" id="KW-0560">Oxidoreductase</keyword>
<dbReference type="GO" id="GO:0005739">
    <property type="term" value="C:mitochondrion"/>
    <property type="evidence" value="ECO:0007669"/>
    <property type="project" value="TreeGrafter"/>
</dbReference>
<dbReference type="GO" id="GO:0004368">
    <property type="term" value="F:glycerol-3-phosphate dehydrogenase (quinone) activity"/>
    <property type="evidence" value="ECO:0007669"/>
    <property type="project" value="UniProtKB-EC"/>
</dbReference>
<evidence type="ECO:0000256" key="4">
    <source>
        <dbReference type="ARBA" id="ARBA00022630"/>
    </source>
</evidence>
<dbReference type="Gene3D" id="3.30.9.10">
    <property type="entry name" value="D-Amino Acid Oxidase, subunit A, domain 2"/>
    <property type="match status" value="1"/>
</dbReference>
<comment type="cofactor">
    <cofactor evidence="1 7">
        <name>FAD</name>
        <dbReference type="ChEBI" id="CHEBI:57692"/>
    </cofactor>
</comment>
<dbReference type="PROSITE" id="PS00978">
    <property type="entry name" value="FAD_G3PDH_2"/>
    <property type="match status" value="1"/>
</dbReference>
<name>A0A086JF82_TOXGO</name>
<reference evidence="10 11" key="1">
    <citation type="submission" date="2014-02" db="EMBL/GenBank/DDBJ databases">
        <authorList>
            <person name="Sibley D."/>
            <person name="Venepally P."/>
            <person name="Karamycheva S."/>
            <person name="Hadjithomas M."/>
            <person name="Khan A."/>
            <person name="Brunk B."/>
            <person name="Roos D."/>
            <person name="Caler E."/>
            <person name="Lorenzi H."/>
        </authorList>
    </citation>
    <scope>NUCLEOTIDE SEQUENCE [LARGE SCALE GENOMIC DNA]</scope>
    <source>
        <strain evidence="10 11">GAB2-2007-GAL-DOM2</strain>
    </source>
</reference>
<dbReference type="InterPro" id="IPR038299">
    <property type="entry name" value="DAO_C_sf"/>
</dbReference>
<evidence type="ECO:0000256" key="6">
    <source>
        <dbReference type="ARBA" id="ARBA00023002"/>
    </source>
</evidence>
<dbReference type="InterPro" id="IPR031656">
    <property type="entry name" value="DAO_C"/>
</dbReference>
<evidence type="ECO:0000313" key="11">
    <source>
        <dbReference type="Proteomes" id="UP000028837"/>
    </source>
</evidence>
<dbReference type="EMBL" id="AHZU02001589">
    <property type="protein sequence ID" value="KFG30800.1"/>
    <property type="molecule type" value="Genomic_DNA"/>
</dbReference>
<dbReference type="GO" id="GO:0006072">
    <property type="term" value="P:glycerol-3-phosphate metabolic process"/>
    <property type="evidence" value="ECO:0007669"/>
    <property type="project" value="UniProtKB-UniRule"/>
</dbReference>
<evidence type="ECO:0000259" key="8">
    <source>
        <dbReference type="Pfam" id="PF01266"/>
    </source>
</evidence>
<dbReference type="Gene3D" id="3.50.50.60">
    <property type="entry name" value="FAD/NAD(P)-binding domain"/>
    <property type="match status" value="1"/>
</dbReference>
<comment type="catalytic activity">
    <reaction evidence="7">
        <text>a quinone + sn-glycerol 3-phosphate = dihydroxyacetone phosphate + a quinol</text>
        <dbReference type="Rhea" id="RHEA:18977"/>
        <dbReference type="ChEBI" id="CHEBI:24646"/>
        <dbReference type="ChEBI" id="CHEBI:57597"/>
        <dbReference type="ChEBI" id="CHEBI:57642"/>
        <dbReference type="ChEBI" id="CHEBI:132124"/>
        <dbReference type="EC" id="1.1.5.3"/>
    </reaction>
</comment>
<feature type="domain" description="Alpha-glycerophosphate oxidase C-terminal" evidence="9">
    <location>
        <begin position="491"/>
        <end position="628"/>
    </location>
</feature>
<dbReference type="SUPFAM" id="SSF54373">
    <property type="entry name" value="FAD-linked reductases, C-terminal domain"/>
    <property type="match status" value="1"/>
</dbReference>
<evidence type="ECO:0000256" key="7">
    <source>
        <dbReference type="RuleBase" id="RU361217"/>
    </source>
</evidence>
<dbReference type="PRINTS" id="PR01001">
    <property type="entry name" value="FADG3PDH"/>
</dbReference>
<evidence type="ECO:0000256" key="3">
    <source>
        <dbReference type="ARBA" id="ARBA00013029"/>
    </source>
</evidence>
<dbReference type="EC" id="1.1.5.3" evidence="3 7"/>
<dbReference type="VEuPathDB" id="ToxoDB:TGDOM2_263730"/>
<proteinExistence type="inferred from homology"/>
<dbReference type="InterPro" id="IPR036188">
    <property type="entry name" value="FAD/NAD-bd_sf"/>
</dbReference>
<organism evidence="10 11">
    <name type="scientific">Toxoplasma gondii GAB2-2007-GAL-DOM2</name>
    <dbReference type="NCBI Taxonomy" id="1130820"/>
    <lineage>
        <taxon>Eukaryota</taxon>
        <taxon>Sar</taxon>
        <taxon>Alveolata</taxon>
        <taxon>Apicomplexa</taxon>
        <taxon>Conoidasida</taxon>
        <taxon>Coccidia</taxon>
        <taxon>Eucoccidiorida</taxon>
        <taxon>Eimeriorina</taxon>
        <taxon>Sarcocystidae</taxon>
        <taxon>Toxoplasma</taxon>
    </lineage>
</organism>
<dbReference type="Pfam" id="PF01266">
    <property type="entry name" value="DAO"/>
    <property type="match status" value="1"/>
</dbReference>
<feature type="domain" description="FAD dependent oxidoreductase" evidence="8">
    <location>
        <begin position="73"/>
        <end position="465"/>
    </location>
</feature>
<evidence type="ECO:0000256" key="2">
    <source>
        <dbReference type="ARBA" id="ARBA00007330"/>
    </source>
</evidence>
<evidence type="ECO:0000259" key="9">
    <source>
        <dbReference type="Pfam" id="PF16901"/>
    </source>
</evidence>
<dbReference type="PROSITE" id="PS00977">
    <property type="entry name" value="FAD_G3PDH_1"/>
    <property type="match status" value="1"/>
</dbReference>
<evidence type="ECO:0000256" key="1">
    <source>
        <dbReference type="ARBA" id="ARBA00001974"/>
    </source>
</evidence>
<dbReference type="Gene3D" id="1.10.8.870">
    <property type="entry name" value="Alpha-glycerophosphate oxidase, cap domain"/>
    <property type="match status" value="1"/>
</dbReference>
<protein>
    <recommendedName>
        <fullName evidence="3 7">Glycerol-3-phosphate dehydrogenase</fullName>
        <ecNumber evidence="3 7">1.1.5.3</ecNumber>
    </recommendedName>
</protein>
<comment type="caution">
    <text evidence="10">The sequence shown here is derived from an EMBL/GenBank/DDBJ whole genome shotgun (WGS) entry which is preliminary data.</text>
</comment>
<dbReference type="OrthoDB" id="264015at2759"/>
<keyword evidence="4 7" id="KW-0285">Flavoprotein</keyword>
<dbReference type="InterPro" id="IPR000447">
    <property type="entry name" value="G3P_DH_FAD-dep"/>
</dbReference>
<evidence type="ECO:0000313" key="10">
    <source>
        <dbReference type="EMBL" id="KFG30800.1"/>
    </source>
</evidence>
<accession>A0A086JF82</accession>
<dbReference type="PANTHER" id="PTHR11985:SF15">
    <property type="entry name" value="GLYCEROL-3-PHOSPHATE DEHYDROGENASE, MITOCHONDRIAL"/>
    <property type="match status" value="1"/>
</dbReference>
<dbReference type="SUPFAM" id="SSF51905">
    <property type="entry name" value="FAD/NAD(P)-binding domain"/>
    <property type="match status" value="1"/>
</dbReference>
<dbReference type="PANTHER" id="PTHR11985">
    <property type="entry name" value="GLYCEROL-3-PHOSPHATE DEHYDROGENASE"/>
    <property type="match status" value="1"/>
</dbReference>
<dbReference type="Pfam" id="PF16901">
    <property type="entry name" value="DAO_C"/>
    <property type="match status" value="1"/>
</dbReference>
<comment type="similarity">
    <text evidence="2 7">Belongs to the FAD-dependent glycerol-3-phosphate dehydrogenase family.</text>
</comment>
<gene>
    <name evidence="10" type="ORF">TGDOM2_263730</name>
</gene>